<evidence type="ECO:0000256" key="1">
    <source>
        <dbReference type="ARBA" id="ARBA00000022"/>
    </source>
</evidence>
<keyword evidence="5" id="KW-1185">Reference proteome</keyword>
<dbReference type="InterPro" id="IPR012816">
    <property type="entry name" value="NADAR"/>
</dbReference>
<organism evidence="4 5">
    <name type="scientific">Gimesia chilikensis</name>
    <dbReference type="NCBI Taxonomy" id="2605989"/>
    <lineage>
        <taxon>Bacteria</taxon>
        <taxon>Pseudomonadati</taxon>
        <taxon>Planctomycetota</taxon>
        <taxon>Planctomycetia</taxon>
        <taxon>Planctomycetales</taxon>
        <taxon>Planctomycetaceae</taxon>
        <taxon>Gimesia</taxon>
    </lineage>
</organism>
<dbReference type="SUPFAM" id="SSF143990">
    <property type="entry name" value="YbiA-like"/>
    <property type="match status" value="1"/>
</dbReference>
<name>A0A517PUC1_9PLAN</name>
<gene>
    <name evidence="4" type="primary">ybiA_2</name>
    <name evidence="4" type="ORF">HG66A1_47850</name>
</gene>
<dbReference type="InterPro" id="IPR037238">
    <property type="entry name" value="YbiA-like_sf"/>
</dbReference>
<reference evidence="4 5" key="1">
    <citation type="submission" date="2019-02" db="EMBL/GenBank/DDBJ databases">
        <title>Deep-cultivation of Planctomycetes and their phenomic and genomic characterization uncovers novel biology.</title>
        <authorList>
            <person name="Wiegand S."/>
            <person name="Jogler M."/>
            <person name="Boedeker C."/>
            <person name="Pinto D."/>
            <person name="Vollmers J."/>
            <person name="Rivas-Marin E."/>
            <person name="Kohn T."/>
            <person name="Peeters S.H."/>
            <person name="Heuer A."/>
            <person name="Rast P."/>
            <person name="Oberbeckmann S."/>
            <person name="Bunk B."/>
            <person name="Jeske O."/>
            <person name="Meyerdierks A."/>
            <person name="Storesund J.E."/>
            <person name="Kallscheuer N."/>
            <person name="Luecker S."/>
            <person name="Lage O.M."/>
            <person name="Pohl T."/>
            <person name="Merkel B.J."/>
            <person name="Hornburger P."/>
            <person name="Mueller R.-W."/>
            <person name="Bruemmer F."/>
            <person name="Labrenz M."/>
            <person name="Spormann A.M."/>
            <person name="Op den Camp H."/>
            <person name="Overmann J."/>
            <person name="Amann R."/>
            <person name="Jetten M.S.M."/>
            <person name="Mascher T."/>
            <person name="Medema M.H."/>
            <person name="Devos D.P."/>
            <person name="Kaster A.-K."/>
            <person name="Ovreas L."/>
            <person name="Rohde M."/>
            <person name="Galperin M.Y."/>
            <person name="Jogler C."/>
        </authorList>
    </citation>
    <scope>NUCLEOTIDE SEQUENCE [LARGE SCALE GENOMIC DNA]</scope>
    <source>
        <strain evidence="4 5">HG66A1</strain>
    </source>
</reference>
<dbReference type="NCBIfam" id="TIGR02464">
    <property type="entry name" value="ribofla_fusion"/>
    <property type="match status" value="1"/>
</dbReference>
<evidence type="ECO:0000259" key="3">
    <source>
        <dbReference type="Pfam" id="PF08719"/>
    </source>
</evidence>
<proteinExistence type="predicted"/>
<protein>
    <submittedName>
        <fullName evidence="4">Swarming motility protein YbiA</fullName>
    </submittedName>
</protein>
<comment type="catalytic activity">
    <reaction evidence="1">
        <text>5-amino-6-(5-phospho-D-ribosylamino)uracil + H2O = 5,6-diaminouracil + D-ribose 5-phosphate</text>
        <dbReference type="Rhea" id="RHEA:55020"/>
        <dbReference type="ChEBI" id="CHEBI:15377"/>
        <dbReference type="ChEBI" id="CHEBI:46252"/>
        <dbReference type="ChEBI" id="CHEBI:58453"/>
        <dbReference type="ChEBI" id="CHEBI:78346"/>
    </reaction>
</comment>
<dbReference type="Pfam" id="PF08719">
    <property type="entry name" value="NADAR"/>
    <property type="match status" value="1"/>
</dbReference>
<evidence type="ECO:0000313" key="5">
    <source>
        <dbReference type="Proteomes" id="UP000320421"/>
    </source>
</evidence>
<dbReference type="OrthoDB" id="67297at2"/>
<comment type="catalytic activity">
    <reaction evidence="2">
        <text>2,5-diamino-6-hydroxy-4-(5-phosphoribosylamino)-pyrimidine + H2O = 2,5,6-triamino-4-hydroxypyrimidine + D-ribose 5-phosphate</text>
        <dbReference type="Rhea" id="RHEA:23436"/>
        <dbReference type="ChEBI" id="CHEBI:15377"/>
        <dbReference type="ChEBI" id="CHEBI:58614"/>
        <dbReference type="ChEBI" id="CHEBI:78346"/>
        <dbReference type="ChEBI" id="CHEBI:137796"/>
    </reaction>
</comment>
<dbReference type="CDD" id="cd15457">
    <property type="entry name" value="NADAR"/>
    <property type="match status" value="1"/>
</dbReference>
<sequence length="181" mass="20570">MSLTGSFHLICFSQVYTNKLSSGVSILSNQTINFYSVSEAYGEFSNFAGFPIELDGKRWPTSEHYFQAQKFKETSHQAEIRKESSPMRAARMGRERKRPLRKDWESVKDAIMRQAVLAKFTQHAELRELLLSTGESRLVEHTTNDAYWGDGGDGSGKNRLGQILMEIRRTLREAGDTEGEV</sequence>
<dbReference type="AlphaFoldDB" id="A0A517PUC1"/>
<dbReference type="EMBL" id="CP036266">
    <property type="protein sequence ID" value="QDT22974.1"/>
    <property type="molecule type" value="Genomic_DNA"/>
</dbReference>
<evidence type="ECO:0000313" key="4">
    <source>
        <dbReference type="EMBL" id="QDT22974.1"/>
    </source>
</evidence>
<accession>A0A517PUC1</accession>
<evidence type="ECO:0000256" key="2">
    <source>
        <dbReference type="ARBA" id="ARBA00000751"/>
    </source>
</evidence>
<dbReference type="Proteomes" id="UP000320421">
    <property type="component" value="Chromosome"/>
</dbReference>
<feature type="domain" description="NADAR" evidence="3">
    <location>
        <begin position="34"/>
        <end position="172"/>
    </location>
</feature>
<dbReference type="Gene3D" id="1.10.357.40">
    <property type="entry name" value="YbiA-like"/>
    <property type="match status" value="1"/>
</dbReference>